<dbReference type="SMART" id="SM01286">
    <property type="entry name" value="SPT16"/>
    <property type="match status" value="1"/>
</dbReference>
<keyword evidence="4 10" id="KW-0227">DNA damage</keyword>
<evidence type="ECO:0000256" key="9">
    <source>
        <dbReference type="ARBA" id="ARBA00023242"/>
    </source>
</evidence>
<dbReference type="GO" id="GO:0006368">
    <property type="term" value="P:transcription elongation by RNA polymerase II"/>
    <property type="evidence" value="ECO:0007669"/>
    <property type="project" value="TreeGrafter"/>
</dbReference>
<dbReference type="InterPro" id="IPR029148">
    <property type="entry name" value="FACT-SPT16_Nlobe"/>
</dbReference>
<dbReference type="InterPro" id="IPR013719">
    <property type="entry name" value="RTT106/SPT16-like_middle_dom"/>
</dbReference>
<feature type="compositionally biased region" description="Basic and acidic residues" evidence="11">
    <location>
        <begin position="459"/>
        <end position="506"/>
    </location>
</feature>
<dbReference type="FunFam" id="2.30.29.30:FF:000017">
    <property type="entry name" value="FACT complex subunit SPT16"/>
    <property type="match status" value="1"/>
</dbReference>
<keyword evidence="2 10" id="KW-0158">Chromosome</keyword>
<organism evidence="15 16">
    <name type="scientific">Apatococcus fuscideae</name>
    <dbReference type="NCBI Taxonomy" id="2026836"/>
    <lineage>
        <taxon>Eukaryota</taxon>
        <taxon>Viridiplantae</taxon>
        <taxon>Chlorophyta</taxon>
        <taxon>core chlorophytes</taxon>
        <taxon>Trebouxiophyceae</taxon>
        <taxon>Chlorellales</taxon>
        <taxon>Chlorellaceae</taxon>
        <taxon>Apatococcus</taxon>
    </lineage>
</organism>
<dbReference type="SMART" id="SM01287">
    <property type="entry name" value="Rtt106"/>
    <property type="match status" value="1"/>
</dbReference>
<feature type="compositionally biased region" description="Basic and acidic residues" evidence="11">
    <location>
        <begin position="998"/>
        <end position="1009"/>
    </location>
</feature>
<evidence type="ECO:0000256" key="6">
    <source>
        <dbReference type="ARBA" id="ARBA00023054"/>
    </source>
</evidence>
<accession>A0AAW1THZ9</accession>
<evidence type="ECO:0000259" key="13">
    <source>
        <dbReference type="SMART" id="SM01286"/>
    </source>
</evidence>
<dbReference type="GO" id="GO:0035101">
    <property type="term" value="C:FACT complex"/>
    <property type="evidence" value="ECO:0007669"/>
    <property type="project" value="UniProtKB-UniRule"/>
</dbReference>
<keyword evidence="7 10" id="KW-0804">Transcription</keyword>
<dbReference type="Gene3D" id="2.30.29.30">
    <property type="entry name" value="Pleckstrin-homology domain (PH domain)/Phosphotyrosine-binding domain (PTB)"/>
    <property type="match status" value="1"/>
</dbReference>
<dbReference type="Gene3D" id="2.30.29.210">
    <property type="entry name" value="FACT complex subunit Spt16p/Cdc68p"/>
    <property type="match status" value="1"/>
</dbReference>
<dbReference type="PANTHER" id="PTHR13980:SF15">
    <property type="entry name" value="FACT COMPLEX SUBUNIT SPT16"/>
    <property type="match status" value="1"/>
</dbReference>
<feature type="compositionally biased region" description="Acidic residues" evidence="11">
    <location>
        <begin position="929"/>
        <end position="997"/>
    </location>
</feature>
<sequence length="1034" mass="115597">MADSKIEFDENLFCGRLKRLYEAWQGNPDLWQGATALIIPAGASSQELRYLKSGALQLWLFAYELPDTILGFSQNSLHVLTSGKKVKHLEGLAKAAEEQAGITVHFLVKPKGEDGKLQADELLQALQPDGTSAIIGILPKDNHEGPFAEMFGQAQASANLKMVDIALGLSDLLACKDPEEIKKAKKAAFLGASALQKYAVPQFESIIDEEVQTKHTSLSQKIEDVVAQPDKQLQIRLKPENCDIAYPPIVQSGGEYSLKLSAQCTATPLKYDVILCGVGARYSMYCANVARSYLVDPSKQQEAEYKALLAAQEAAIAALVAGAPLSAPVAAAIQALKEKGQEQLVEKLPKTLGFGMGLEFRESSLLISSKSQSTVKPGMIFNVSIGVQDLKRTDPNEGQAEVYALQIADTVVVQPDGAAPEVLTTTAAKSWADIAYYFKDEEDGKPEAPPTPKANGASKEAKLRSKDDTFKAQEEARQKQRENQEDLLTRVNEETRRMLQRKKGDGDDGTGPGRKVTETCAYRSVADMPAPRDLAIQVDQRTESVLLPIYGIMVPFHILTIKNATNNQDNDHAYIRINFNFGTGYEPSAKFPNAIFLKELSFRSSDTKRAAKVVQEIKMLRGSITQREKEKAERATLVQQERLIRGGGRVVSLPDVWIRPNFGGKGRKMTGQLEAHQNGFRYSSPKGETLDVMYRNIKHALFQPADKELLTLVHFRLHNPIMVGKKKTDDVQFYTEVGEAVQTLDGGRRSMYDPDEIEEEQRERDVRNKINRQFQRYVKHVHSEIWEKNFSDLGLEFEIPYRDLGFWGVPHKTTSFIMPTVNCLVELVDVPSTVITMADVGIVNLERVGFSLRNFDMTFVFKDLTRDVMRIDAIPSQSLDTLKEWLSSMNLKFYENKINLNWKPILKSIVEDPDAFFENGGWSFLDQEGGSEDEDAEEEDEADPEFQGSEEDSEESEEEESSDEESVVDSEEAEDEEDMSEEDEEEEAGKDWEELEEEAKQADKVKQSDSDDEQDRKRKRKGGASAAVQKRARR</sequence>
<evidence type="ECO:0000256" key="10">
    <source>
        <dbReference type="RuleBase" id="RU367052"/>
    </source>
</evidence>
<dbReference type="FunFam" id="2.30.29.150:FF:000004">
    <property type="entry name" value="FACT complex subunit SPT16"/>
    <property type="match status" value="1"/>
</dbReference>
<evidence type="ECO:0000256" key="4">
    <source>
        <dbReference type="ARBA" id="ARBA00022763"/>
    </source>
</evidence>
<feature type="region of interest" description="Disordered" evidence="11">
    <location>
        <begin position="920"/>
        <end position="1034"/>
    </location>
</feature>
<dbReference type="InterPro" id="IPR011993">
    <property type="entry name" value="PH-like_dom_sf"/>
</dbReference>
<dbReference type="InterPro" id="IPR040258">
    <property type="entry name" value="Spt16"/>
</dbReference>
<dbReference type="EMBL" id="JALJOV010000005">
    <property type="protein sequence ID" value="KAK9868958.1"/>
    <property type="molecule type" value="Genomic_DNA"/>
</dbReference>
<keyword evidence="16" id="KW-1185">Reference proteome</keyword>
<dbReference type="Gene3D" id="2.30.29.150">
    <property type="match status" value="1"/>
</dbReference>
<evidence type="ECO:0000259" key="12">
    <source>
        <dbReference type="SMART" id="SM01285"/>
    </source>
</evidence>
<evidence type="ECO:0000313" key="15">
    <source>
        <dbReference type="EMBL" id="KAK9868958.1"/>
    </source>
</evidence>
<evidence type="ECO:0000256" key="7">
    <source>
        <dbReference type="ARBA" id="ARBA00023163"/>
    </source>
</evidence>
<evidence type="ECO:0000256" key="11">
    <source>
        <dbReference type="SAM" id="MobiDB-lite"/>
    </source>
</evidence>
<evidence type="ECO:0000256" key="8">
    <source>
        <dbReference type="ARBA" id="ARBA00023204"/>
    </source>
</evidence>
<dbReference type="GO" id="GO:0006281">
    <property type="term" value="P:DNA repair"/>
    <property type="evidence" value="ECO:0007669"/>
    <property type="project" value="UniProtKB-UniRule"/>
</dbReference>
<dbReference type="AlphaFoldDB" id="A0AAW1THZ9"/>
<gene>
    <name evidence="15" type="ORF">WJX84_010545</name>
</gene>
<proteinExistence type="inferred from homology"/>
<keyword evidence="6" id="KW-0175">Coiled coil</keyword>
<dbReference type="PANTHER" id="PTHR13980">
    <property type="entry name" value="CDC68 RELATED"/>
    <property type="match status" value="1"/>
</dbReference>
<comment type="function">
    <text evidence="10">Component of the FACT complex, a general chromatin factor that acts to reorganize nucleosomes. The FACT complex is involved in multiple processes that require DNA as a template such as mRNA elongation, DNA replication and DNA repair. During transcription elongation the FACT complex acts as a histone chaperone that both destabilizes and restores nucleosomal structure. It facilitates the passage of RNA polymerase II and transcription by promoting the dissociation of one histone H2A-H2B dimer from the nucleosome, then subsequently promotes the reestablishment of the nucleosome following the passage of RNA polymerase II.</text>
</comment>
<comment type="similarity">
    <text evidence="1 10">Belongs to the peptidase M24 family. SPT16 subfamily.</text>
</comment>
<feature type="domain" description="FACT complex subunit SPT16 middle" evidence="13">
    <location>
        <begin position="536"/>
        <end position="682"/>
    </location>
</feature>
<feature type="domain" description="FACT complex subunit SPT16 N-terminal lobe" evidence="12">
    <location>
        <begin position="8"/>
        <end position="169"/>
    </location>
</feature>
<evidence type="ECO:0000256" key="2">
    <source>
        <dbReference type="ARBA" id="ARBA00022454"/>
    </source>
</evidence>
<comment type="caution">
    <text evidence="15">The sequence shown here is derived from an EMBL/GenBank/DDBJ whole genome shotgun (WGS) entry which is preliminary data.</text>
</comment>
<dbReference type="Pfam" id="PF00557">
    <property type="entry name" value="Peptidase_M24"/>
    <property type="match status" value="1"/>
</dbReference>
<dbReference type="SMART" id="SM01285">
    <property type="entry name" value="FACT-Spt16_Nlob"/>
    <property type="match status" value="1"/>
</dbReference>
<dbReference type="Proteomes" id="UP001485043">
    <property type="component" value="Unassembled WGS sequence"/>
</dbReference>
<comment type="subunit">
    <text evidence="10">Component of the FACT complex.</text>
</comment>
<name>A0AAW1THZ9_9CHLO</name>
<evidence type="ECO:0000259" key="14">
    <source>
        <dbReference type="SMART" id="SM01287"/>
    </source>
</evidence>
<dbReference type="InterPro" id="IPR013953">
    <property type="entry name" value="FACT_SPT16_M"/>
</dbReference>
<comment type="subcellular location">
    <subcellularLocation>
        <location evidence="10">Nucleus</location>
    </subcellularLocation>
    <subcellularLocation>
        <location evidence="10">Chromosome</location>
    </subcellularLocation>
</comment>
<feature type="region of interest" description="Disordered" evidence="11">
    <location>
        <begin position="441"/>
        <end position="515"/>
    </location>
</feature>
<evidence type="ECO:0000313" key="16">
    <source>
        <dbReference type="Proteomes" id="UP001485043"/>
    </source>
</evidence>
<dbReference type="GO" id="GO:0031491">
    <property type="term" value="F:nucleosome binding"/>
    <property type="evidence" value="ECO:0007669"/>
    <property type="project" value="TreeGrafter"/>
</dbReference>
<reference evidence="15 16" key="1">
    <citation type="journal article" date="2024" name="Nat. Commun.">
        <title>Phylogenomics reveals the evolutionary origins of lichenization in chlorophyte algae.</title>
        <authorList>
            <person name="Puginier C."/>
            <person name="Libourel C."/>
            <person name="Otte J."/>
            <person name="Skaloud P."/>
            <person name="Haon M."/>
            <person name="Grisel S."/>
            <person name="Petersen M."/>
            <person name="Berrin J.G."/>
            <person name="Delaux P.M."/>
            <person name="Dal Grande F."/>
            <person name="Keller J."/>
        </authorList>
    </citation>
    <scope>NUCLEOTIDE SEQUENCE [LARGE SCALE GENOMIC DNA]</scope>
    <source>
        <strain evidence="15 16">SAG 2523</strain>
    </source>
</reference>
<keyword evidence="9 10" id="KW-0539">Nucleus</keyword>
<keyword evidence="5 10" id="KW-0805">Transcription regulation</keyword>
<feature type="domain" description="Histone chaperone RTT106/FACT complex subunit SPT16-like middle" evidence="14">
    <location>
        <begin position="806"/>
        <end position="896"/>
    </location>
</feature>
<evidence type="ECO:0000256" key="3">
    <source>
        <dbReference type="ARBA" id="ARBA00022705"/>
    </source>
</evidence>
<keyword evidence="8 10" id="KW-0234">DNA repair</keyword>
<keyword evidence="3 10" id="KW-0235">DNA replication</keyword>
<dbReference type="Pfam" id="PF24824">
    <property type="entry name" value="PH_SPT16"/>
    <property type="match status" value="1"/>
</dbReference>
<dbReference type="InterPro" id="IPR056595">
    <property type="entry name" value="Fact-SPT16_PH"/>
</dbReference>
<evidence type="ECO:0000256" key="5">
    <source>
        <dbReference type="ARBA" id="ARBA00023015"/>
    </source>
</evidence>
<dbReference type="Pfam" id="PF14826">
    <property type="entry name" value="FACT-Spt16_Nlob"/>
    <property type="match status" value="1"/>
</dbReference>
<dbReference type="SUPFAM" id="SSF55920">
    <property type="entry name" value="Creatinase/aminopeptidase"/>
    <property type="match status" value="1"/>
</dbReference>
<dbReference type="InterPro" id="IPR048969">
    <property type="entry name" value="FACT_SPT16_C"/>
</dbReference>
<dbReference type="InterPro" id="IPR036005">
    <property type="entry name" value="Creatinase/aminopeptidase-like"/>
</dbReference>
<dbReference type="Pfam" id="PF08644">
    <property type="entry name" value="SPT16"/>
    <property type="match status" value="1"/>
</dbReference>
<dbReference type="InterPro" id="IPR000994">
    <property type="entry name" value="Pept_M24"/>
</dbReference>
<dbReference type="Gene3D" id="3.90.230.10">
    <property type="entry name" value="Creatinase/methionine aminopeptidase superfamily"/>
    <property type="match status" value="1"/>
</dbReference>
<dbReference type="GO" id="GO:0006260">
    <property type="term" value="P:DNA replication"/>
    <property type="evidence" value="ECO:0007669"/>
    <property type="project" value="UniProtKB-KW"/>
</dbReference>
<dbReference type="Gene3D" id="3.40.350.10">
    <property type="entry name" value="Creatinase/prolidase N-terminal domain"/>
    <property type="match status" value="1"/>
</dbReference>
<dbReference type="FunFam" id="3.90.230.10:FF:000005">
    <property type="entry name" value="FACT complex subunit spt16"/>
    <property type="match status" value="1"/>
</dbReference>
<dbReference type="InterPro" id="IPR029149">
    <property type="entry name" value="Creatin/AminoP/Spt16_N"/>
</dbReference>
<evidence type="ECO:0000256" key="1">
    <source>
        <dbReference type="ARBA" id="ARBA00010779"/>
    </source>
</evidence>
<dbReference type="Pfam" id="PF21091">
    <property type="entry name" value="SPT16_C"/>
    <property type="match status" value="1"/>
</dbReference>
<dbReference type="Pfam" id="PF08512">
    <property type="entry name" value="Rttp106-like_middle"/>
    <property type="match status" value="1"/>
</dbReference>
<protein>
    <recommendedName>
        <fullName evidence="10">FACT complex subunit</fullName>
    </recommendedName>
</protein>